<dbReference type="HOGENOM" id="CLU_043276_0_0_9"/>
<gene>
    <name evidence="4" type="ORF">CSCA_1820</name>
</gene>
<dbReference type="SMART" id="SM00283">
    <property type="entry name" value="MA"/>
    <property type="match status" value="1"/>
</dbReference>
<dbReference type="EMBL" id="CP009933">
    <property type="protein sequence ID" value="AKA68945.1"/>
    <property type="molecule type" value="Genomic_DNA"/>
</dbReference>
<reference evidence="4 5" key="1">
    <citation type="journal article" date="2015" name="J. Biotechnol.">
        <title>Complete genome sequence of a malodorant-producing acetogen, Clostridium scatologenes ATCC 25775(T).</title>
        <authorList>
            <person name="Zhu Z."/>
            <person name="Guo T."/>
            <person name="Zheng H."/>
            <person name="Song T."/>
            <person name="Ouyang P."/>
            <person name="Xie J."/>
        </authorList>
    </citation>
    <scope>NUCLEOTIDE SEQUENCE [LARGE SCALE GENOMIC DNA]</scope>
    <source>
        <strain evidence="4 5">ATCC 25775</strain>
    </source>
</reference>
<sequence>MEKIFQSLINTAPIISEALEGNVVITIWDKEQCIYSLDSKNKKSTIKVGDKSNMSLIKNIGAIDTIFNKKETFTAIFNKNEHGVDAKITLIPAINKYGEAVGVLCLSTDIENILKIQNSTSELKSSLQETNSTISKITNDAVKLSEKLNYIIENTEVTKELIIESNEAINLIESISKQSNLLGLNAAIESSRAGEYGKGFSVVAGEMRKLASNSSESSKKISAALAEISNNMKVLIDTINELGEIASNQATSLEEVSVTVEQITDNSQILVDNIKLD</sequence>
<dbReference type="Gene3D" id="1.10.287.950">
    <property type="entry name" value="Methyl-accepting chemotaxis protein"/>
    <property type="match status" value="1"/>
</dbReference>
<dbReference type="GO" id="GO:0016020">
    <property type="term" value="C:membrane"/>
    <property type="evidence" value="ECO:0007669"/>
    <property type="project" value="InterPro"/>
</dbReference>
<dbReference type="PANTHER" id="PTHR32089">
    <property type="entry name" value="METHYL-ACCEPTING CHEMOTAXIS PROTEIN MCPB"/>
    <property type="match status" value="1"/>
</dbReference>
<evidence type="ECO:0000259" key="3">
    <source>
        <dbReference type="PROSITE" id="PS50111"/>
    </source>
</evidence>
<dbReference type="InterPro" id="IPR004089">
    <property type="entry name" value="MCPsignal_dom"/>
</dbReference>
<evidence type="ECO:0000313" key="4">
    <source>
        <dbReference type="EMBL" id="AKA68945.1"/>
    </source>
</evidence>
<evidence type="ECO:0000256" key="1">
    <source>
        <dbReference type="ARBA" id="ARBA00023224"/>
    </source>
</evidence>
<dbReference type="PANTHER" id="PTHR32089:SF112">
    <property type="entry name" value="LYSOZYME-LIKE PROTEIN-RELATED"/>
    <property type="match status" value="1"/>
</dbReference>
<accession>A0A0E3K0E7</accession>
<proteinExistence type="predicted"/>
<dbReference type="AlphaFoldDB" id="A0A0E3K0E7"/>
<organism evidence="4 5">
    <name type="scientific">Clostridium scatologenes</name>
    <dbReference type="NCBI Taxonomy" id="1548"/>
    <lineage>
        <taxon>Bacteria</taxon>
        <taxon>Bacillati</taxon>
        <taxon>Bacillota</taxon>
        <taxon>Clostridia</taxon>
        <taxon>Eubacteriales</taxon>
        <taxon>Clostridiaceae</taxon>
        <taxon>Clostridium</taxon>
    </lineage>
</organism>
<evidence type="ECO:0000313" key="5">
    <source>
        <dbReference type="Proteomes" id="UP000033115"/>
    </source>
</evidence>
<dbReference type="Proteomes" id="UP000033115">
    <property type="component" value="Chromosome"/>
</dbReference>
<dbReference type="Pfam" id="PF00015">
    <property type="entry name" value="MCPsignal"/>
    <property type="match status" value="1"/>
</dbReference>
<name>A0A0E3K0E7_CLOSL</name>
<evidence type="ECO:0000256" key="2">
    <source>
        <dbReference type="PROSITE-ProRule" id="PRU00284"/>
    </source>
</evidence>
<keyword evidence="5" id="KW-1185">Reference proteome</keyword>
<dbReference type="SUPFAM" id="SSF58104">
    <property type="entry name" value="Methyl-accepting chemotaxis protein (MCP) signaling domain"/>
    <property type="match status" value="1"/>
</dbReference>
<feature type="domain" description="Methyl-accepting transducer" evidence="3">
    <location>
        <begin position="166"/>
        <end position="277"/>
    </location>
</feature>
<dbReference type="STRING" id="1548.CSCA_1820"/>
<dbReference type="RefSeq" id="WP_029161867.1">
    <property type="nucleotide sequence ID" value="NZ_CP009933.1"/>
</dbReference>
<dbReference type="GO" id="GO:0007165">
    <property type="term" value="P:signal transduction"/>
    <property type="evidence" value="ECO:0007669"/>
    <property type="project" value="UniProtKB-KW"/>
</dbReference>
<keyword evidence="1 2" id="KW-0807">Transducer</keyword>
<protein>
    <submittedName>
        <fullName evidence="4">Methyl-accepting chemotaxis sensory transducer</fullName>
    </submittedName>
</protein>
<dbReference type="PROSITE" id="PS50111">
    <property type="entry name" value="CHEMOTAXIS_TRANSDUC_2"/>
    <property type="match status" value="1"/>
</dbReference>
<dbReference type="KEGG" id="csq:CSCA_1820"/>